<dbReference type="InterPro" id="IPR011053">
    <property type="entry name" value="Single_hybrid_motif"/>
</dbReference>
<feature type="domain" description="Peripheral subunit-binding (PSBD)" evidence="9">
    <location>
        <begin position="255"/>
        <end position="292"/>
    </location>
</feature>
<feature type="domain" description="Lipoyl-binding" evidence="8">
    <location>
        <begin position="5"/>
        <end position="80"/>
    </location>
</feature>
<dbReference type="Gene3D" id="2.40.50.100">
    <property type="match status" value="2"/>
</dbReference>
<dbReference type="CDD" id="cd06849">
    <property type="entry name" value="lipoyl_domain"/>
    <property type="match status" value="2"/>
</dbReference>
<dbReference type="InterPro" id="IPR003016">
    <property type="entry name" value="2-oxoA_DH_lipoyl-BS"/>
</dbReference>
<dbReference type="Proteomes" id="UP000216311">
    <property type="component" value="Unassembled WGS sequence"/>
</dbReference>
<comment type="similarity">
    <text evidence="2 6">Belongs to the 2-oxoacid dehydrogenase family.</text>
</comment>
<dbReference type="PROSITE" id="PS51826">
    <property type="entry name" value="PSBD"/>
    <property type="match status" value="1"/>
</dbReference>
<reference evidence="10 11" key="1">
    <citation type="submission" date="2017-07" db="EMBL/GenBank/DDBJ databases">
        <title>Draft whole genome sequences of clinical Proprionibacteriaceae strains.</title>
        <authorList>
            <person name="Bernier A.-M."/>
            <person name="Bernard K."/>
            <person name="Domingo M.-C."/>
        </authorList>
    </citation>
    <scope>NUCLEOTIDE SEQUENCE [LARGE SCALE GENOMIC DNA]</scope>
    <source>
        <strain evidence="10 11">NML 130396</strain>
    </source>
</reference>
<keyword evidence="5 6" id="KW-0012">Acyltransferase</keyword>
<feature type="region of interest" description="Disordered" evidence="7">
    <location>
        <begin position="214"/>
        <end position="256"/>
    </location>
</feature>
<evidence type="ECO:0000313" key="11">
    <source>
        <dbReference type="Proteomes" id="UP000216311"/>
    </source>
</evidence>
<dbReference type="InterPro" id="IPR000089">
    <property type="entry name" value="Biotin_lipoyl"/>
</dbReference>
<dbReference type="EC" id="2.3.1.-" evidence="6"/>
<gene>
    <name evidence="10" type="primary">sucB</name>
    <name evidence="10" type="ORF">CGZ93_15820</name>
</gene>
<keyword evidence="11" id="KW-1185">Reference proteome</keyword>
<proteinExistence type="inferred from homology"/>
<feature type="compositionally biased region" description="Low complexity" evidence="7">
    <location>
        <begin position="305"/>
        <end position="340"/>
    </location>
</feature>
<dbReference type="PROSITE" id="PS00189">
    <property type="entry name" value="LIPOYL"/>
    <property type="match status" value="2"/>
</dbReference>
<dbReference type="OrthoDB" id="9805770at2"/>
<dbReference type="PROSITE" id="PS50968">
    <property type="entry name" value="BIOTINYL_LIPOYL"/>
    <property type="match status" value="2"/>
</dbReference>
<dbReference type="SUPFAM" id="SSF52777">
    <property type="entry name" value="CoA-dependent acyltransferases"/>
    <property type="match status" value="1"/>
</dbReference>
<comment type="cofactor">
    <cofactor evidence="1 6">
        <name>(R)-lipoate</name>
        <dbReference type="ChEBI" id="CHEBI:83088"/>
    </cofactor>
</comment>
<dbReference type="AlphaFoldDB" id="A0A255GTL0"/>
<dbReference type="InterPro" id="IPR001078">
    <property type="entry name" value="2-oxoacid_DH_actylTfrase"/>
</dbReference>
<dbReference type="NCBIfam" id="TIGR02927">
    <property type="entry name" value="SucB_Actino"/>
    <property type="match status" value="1"/>
</dbReference>
<evidence type="ECO:0000256" key="6">
    <source>
        <dbReference type="RuleBase" id="RU003423"/>
    </source>
</evidence>
<feature type="compositionally biased region" description="Low complexity" evidence="7">
    <location>
        <begin position="239"/>
        <end position="253"/>
    </location>
</feature>
<accession>A0A255GTL0</accession>
<feature type="domain" description="Lipoyl-binding" evidence="8">
    <location>
        <begin position="138"/>
        <end position="213"/>
    </location>
</feature>
<feature type="region of interest" description="Disordered" evidence="7">
    <location>
        <begin position="79"/>
        <end position="132"/>
    </location>
</feature>
<name>A0A255GTL0_9ACTN</name>
<dbReference type="GO" id="GO:0005737">
    <property type="term" value="C:cytoplasm"/>
    <property type="evidence" value="ECO:0007669"/>
    <property type="project" value="TreeGrafter"/>
</dbReference>
<dbReference type="PANTHER" id="PTHR43178:SF5">
    <property type="entry name" value="LIPOAMIDE ACYLTRANSFERASE COMPONENT OF BRANCHED-CHAIN ALPHA-KETO ACID DEHYDROGENASE COMPLEX, MITOCHONDRIAL"/>
    <property type="match status" value="1"/>
</dbReference>
<keyword evidence="4 6" id="KW-0450">Lipoyl</keyword>
<comment type="caution">
    <text evidence="10">The sequence shown here is derived from an EMBL/GenBank/DDBJ whole genome shotgun (WGS) entry which is preliminary data.</text>
</comment>
<dbReference type="Pfam" id="PF02817">
    <property type="entry name" value="E3_binding"/>
    <property type="match status" value="1"/>
</dbReference>
<dbReference type="InterPro" id="IPR036625">
    <property type="entry name" value="E3-bd_dom_sf"/>
</dbReference>
<evidence type="ECO:0000259" key="8">
    <source>
        <dbReference type="PROSITE" id="PS50968"/>
    </source>
</evidence>
<evidence type="ECO:0000256" key="2">
    <source>
        <dbReference type="ARBA" id="ARBA00007317"/>
    </source>
</evidence>
<dbReference type="SUPFAM" id="SSF47005">
    <property type="entry name" value="Peripheral subunit-binding domain of 2-oxo acid dehydrogenase complex"/>
    <property type="match status" value="1"/>
</dbReference>
<dbReference type="SUPFAM" id="SSF51230">
    <property type="entry name" value="Single hybrid motif"/>
    <property type="match status" value="2"/>
</dbReference>
<sequence>MTDEIFVVTMPKLGETVTEGTIGSWLKQVGDTVEFDDPLFEVSTDKVDSEIPSPHDGVVLEILVGEGETVPVGTELVRIGPEGASTGSASGSGGSTDKASTGSANGSGGSTDEASTGSADEGTPPGESAGMAEGAGIVHDLTMPKLGETVTEGTIGSWLKQVGDTVEFDDPLYEVSTDKVDSEIPSPHDGVLLEILVAEGETAPVGTVIARIGEAGSEPSGSGEVAPAPAHGEKGPTRSSPAGASAGPGASPGKNLSPLVRRLAAEHGIDLADISGSGEGGRIRREDVQAAISAGGGKPSSGRTPNPAAPAKPSAAATQAPAAAAAAPMGPDAGAPAVPGVPDNRDEVVTLSKMRLAIAAGMVRSLQTAPQVWTSIEVDYENVEKCRRAHKEAYKKATGASLSYLTFVASATCDALLEFPAVNSSIDVPNKQQTLHPYVNLGIAVDLDEQGLIVPVVRDADQLNLKGVGSQIKKQAELGRAGKLGMDEMRGSTFTITNVGPYQSYASAPIINQPNVAIMCLDGVARKPVAVGDMIAIHPVGIIGLVYDHRAFDGATASKFLLRVRDILQTRDWGADLA</sequence>
<dbReference type="Pfam" id="PF00198">
    <property type="entry name" value="2-oxoacid_dh"/>
    <property type="match status" value="1"/>
</dbReference>
<dbReference type="EMBL" id="NMVQ01000045">
    <property type="protein sequence ID" value="OYO18036.1"/>
    <property type="molecule type" value="Genomic_DNA"/>
</dbReference>
<feature type="compositionally biased region" description="Low complexity" evidence="7">
    <location>
        <begin position="214"/>
        <end position="224"/>
    </location>
</feature>
<dbReference type="InterPro" id="IPR023213">
    <property type="entry name" value="CAT-like_dom_sf"/>
</dbReference>
<evidence type="ECO:0000256" key="7">
    <source>
        <dbReference type="SAM" id="MobiDB-lite"/>
    </source>
</evidence>
<feature type="compositionally biased region" description="Low complexity" evidence="7">
    <location>
        <begin position="83"/>
        <end position="104"/>
    </location>
</feature>
<keyword evidence="3 6" id="KW-0808">Transferase</keyword>
<dbReference type="Gene3D" id="4.10.320.10">
    <property type="entry name" value="E3-binding domain"/>
    <property type="match status" value="1"/>
</dbReference>
<dbReference type="PANTHER" id="PTHR43178">
    <property type="entry name" value="DIHYDROLIPOAMIDE ACETYLTRANSFERASE COMPONENT OF PYRUVATE DEHYDROGENASE COMPLEX"/>
    <property type="match status" value="1"/>
</dbReference>
<organism evidence="10 11">
    <name type="scientific">Enemella dayhoffiae</name>
    <dbReference type="NCBI Taxonomy" id="2016507"/>
    <lineage>
        <taxon>Bacteria</taxon>
        <taxon>Bacillati</taxon>
        <taxon>Actinomycetota</taxon>
        <taxon>Actinomycetes</taxon>
        <taxon>Propionibacteriales</taxon>
        <taxon>Propionibacteriaceae</taxon>
        <taxon>Enemella</taxon>
    </lineage>
</organism>
<evidence type="ECO:0000259" key="9">
    <source>
        <dbReference type="PROSITE" id="PS51826"/>
    </source>
</evidence>
<protein>
    <recommendedName>
        <fullName evidence="6">Dihydrolipoamide acetyltransferase component of pyruvate dehydrogenase complex</fullName>
        <ecNumber evidence="6">2.3.1.-</ecNumber>
    </recommendedName>
</protein>
<dbReference type="InterPro" id="IPR004167">
    <property type="entry name" value="PSBD"/>
</dbReference>
<dbReference type="RefSeq" id="WP_094365125.1">
    <property type="nucleotide sequence ID" value="NZ_NMVQ01000045.1"/>
</dbReference>
<evidence type="ECO:0000256" key="3">
    <source>
        <dbReference type="ARBA" id="ARBA00022679"/>
    </source>
</evidence>
<dbReference type="InterPro" id="IPR050743">
    <property type="entry name" value="2-oxoacid_DH_E2_comp"/>
</dbReference>
<evidence type="ECO:0000256" key="5">
    <source>
        <dbReference type="ARBA" id="ARBA00023315"/>
    </source>
</evidence>
<evidence type="ECO:0000256" key="4">
    <source>
        <dbReference type="ARBA" id="ARBA00022823"/>
    </source>
</evidence>
<evidence type="ECO:0000313" key="10">
    <source>
        <dbReference type="EMBL" id="OYO18036.1"/>
    </source>
</evidence>
<dbReference type="InterPro" id="IPR014276">
    <property type="entry name" value="2-oxoglutarate_DH_E2"/>
</dbReference>
<dbReference type="GO" id="GO:0031405">
    <property type="term" value="F:lipoic acid binding"/>
    <property type="evidence" value="ECO:0007669"/>
    <property type="project" value="TreeGrafter"/>
</dbReference>
<dbReference type="GO" id="GO:0016407">
    <property type="term" value="F:acetyltransferase activity"/>
    <property type="evidence" value="ECO:0007669"/>
    <property type="project" value="TreeGrafter"/>
</dbReference>
<dbReference type="Pfam" id="PF00364">
    <property type="entry name" value="Biotin_lipoyl"/>
    <property type="match status" value="2"/>
</dbReference>
<dbReference type="Gene3D" id="3.30.559.10">
    <property type="entry name" value="Chloramphenicol acetyltransferase-like domain"/>
    <property type="match status" value="1"/>
</dbReference>
<feature type="region of interest" description="Disordered" evidence="7">
    <location>
        <begin position="292"/>
        <end position="341"/>
    </location>
</feature>
<evidence type="ECO:0000256" key="1">
    <source>
        <dbReference type="ARBA" id="ARBA00001938"/>
    </source>
</evidence>